<comment type="caution">
    <text evidence="2">The sequence shown here is derived from an EMBL/GenBank/DDBJ whole genome shotgun (WGS) entry which is preliminary data.</text>
</comment>
<feature type="region of interest" description="Disordered" evidence="1">
    <location>
        <begin position="83"/>
        <end position="120"/>
    </location>
</feature>
<evidence type="ECO:0000256" key="1">
    <source>
        <dbReference type="SAM" id="MobiDB-lite"/>
    </source>
</evidence>
<reference evidence="2" key="1">
    <citation type="submission" date="2020-08" db="EMBL/GenBank/DDBJ databases">
        <title>Plant Genome Project.</title>
        <authorList>
            <person name="Zhang R.-G."/>
        </authorList>
    </citation>
    <scope>NUCLEOTIDE SEQUENCE</scope>
    <source>
        <strain evidence="2">WSP0</strain>
        <tissue evidence="2">Leaf</tissue>
    </source>
</reference>
<feature type="compositionally biased region" description="Pro residues" evidence="1">
    <location>
        <begin position="83"/>
        <end position="93"/>
    </location>
</feature>
<sequence length="120" mass="13633">MVFLPLSLSLPLSIPSILPPPFTAALSLPSLCPLRRSTAIFTRSRRPPGVVCGIPWDFSFDFEIIEPPYRAEIFPEFEPMPIPFPPPPMPADPPLEHVPDDEGEEEYDEYEESEDDLYFL</sequence>
<keyword evidence="3" id="KW-1185">Reference proteome</keyword>
<protein>
    <submittedName>
        <fullName evidence="2">Uncharacterized protein</fullName>
    </submittedName>
</protein>
<name>A0AAV6I4T4_9ERIC</name>
<proteinExistence type="predicted"/>
<evidence type="ECO:0000313" key="3">
    <source>
        <dbReference type="Proteomes" id="UP000823749"/>
    </source>
</evidence>
<feature type="compositionally biased region" description="Acidic residues" evidence="1">
    <location>
        <begin position="101"/>
        <end position="120"/>
    </location>
</feature>
<organism evidence="2 3">
    <name type="scientific">Rhododendron griersonianum</name>
    <dbReference type="NCBI Taxonomy" id="479676"/>
    <lineage>
        <taxon>Eukaryota</taxon>
        <taxon>Viridiplantae</taxon>
        <taxon>Streptophyta</taxon>
        <taxon>Embryophyta</taxon>
        <taxon>Tracheophyta</taxon>
        <taxon>Spermatophyta</taxon>
        <taxon>Magnoliopsida</taxon>
        <taxon>eudicotyledons</taxon>
        <taxon>Gunneridae</taxon>
        <taxon>Pentapetalae</taxon>
        <taxon>asterids</taxon>
        <taxon>Ericales</taxon>
        <taxon>Ericaceae</taxon>
        <taxon>Ericoideae</taxon>
        <taxon>Rhodoreae</taxon>
        <taxon>Rhododendron</taxon>
    </lineage>
</organism>
<gene>
    <name evidence="2" type="ORF">RHGRI_035281</name>
</gene>
<dbReference type="AlphaFoldDB" id="A0AAV6I4T4"/>
<accession>A0AAV6I4T4</accession>
<evidence type="ECO:0000313" key="2">
    <source>
        <dbReference type="EMBL" id="KAG5523417.1"/>
    </source>
</evidence>
<dbReference type="Proteomes" id="UP000823749">
    <property type="component" value="Chromosome 12"/>
</dbReference>
<dbReference type="EMBL" id="JACTNZ010000012">
    <property type="protein sequence ID" value="KAG5523417.1"/>
    <property type="molecule type" value="Genomic_DNA"/>
</dbReference>